<dbReference type="Pfam" id="PF00111">
    <property type="entry name" value="Fer2"/>
    <property type="match status" value="1"/>
</dbReference>
<dbReference type="GO" id="GO:0050660">
    <property type="term" value="F:flavin adenine dinucleotide binding"/>
    <property type="evidence" value="ECO:0007669"/>
    <property type="project" value="TreeGrafter"/>
</dbReference>
<dbReference type="GO" id="GO:0046872">
    <property type="term" value="F:metal ion binding"/>
    <property type="evidence" value="ECO:0007669"/>
    <property type="project" value="UniProtKB-KW"/>
</dbReference>
<keyword evidence="14" id="KW-1185">Reference proteome</keyword>
<dbReference type="Gene3D" id="3.40.50.80">
    <property type="entry name" value="Nucleotide-binding domain of ferredoxin-NADP reductase (FNR) module"/>
    <property type="match status" value="1"/>
</dbReference>
<dbReference type="Proteomes" id="UP000183071">
    <property type="component" value="Unassembled WGS sequence"/>
</dbReference>
<dbReference type="PROSITE" id="PS51085">
    <property type="entry name" value="2FE2S_FER_2"/>
    <property type="match status" value="1"/>
</dbReference>
<protein>
    <submittedName>
        <fullName evidence="11">Flavodoxin reductase (Ferredoxin-NADPH reductase) family 1</fullName>
    </submittedName>
    <submittedName>
        <fullName evidence="12">Ring-1,2-phenylacetyl-CoA epoxidase subunit PaaE</fullName>
    </submittedName>
</protein>
<dbReference type="InterPro" id="IPR036010">
    <property type="entry name" value="2Fe-2S_ferredoxin-like_sf"/>
</dbReference>
<dbReference type="InterPro" id="IPR017938">
    <property type="entry name" value="Riboflavin_synthase-like_b-brl"/>
</dbReference>
<dbReference type="PRINTS" id="PR00410">
    <property type="entry name" value="PHEHYDRXLASE"/>
</dbReference>
<evidence type="ECO:0000256" key="2">
    <source>
        <dbReference type="ARBA" id="ARBA00022630"/>
    </source>
</evidence>
<dbReference type="PROSITE" id="PS00197">
    <property type="entry name" value="2FE2S_FER_1"/>
    <property type="match status" value="1"/>
</dbReference>
<dbReference type="CDD" id="cd00207">
    <property type="entry name" value="fer2"/>
    <property type="match status" value="1"/>
</dbReference>
<dbReference type="RefSeq" id="WP_053973517.1">
    <property type="nucleotide sequence ID" value="NZ_FNUE01000001.1"/>
</dbReference>
<sequence length="348" mass="38878">MADFHKVNIQEVKQETANAVSVLFDIPEQLKQDFNFVAGQYITLQTKINGEEVRRAYSICSTPKSGEIRVAIKAVENGTFSKYATSDLKAGDEIEISAPEGRFELQPEANKNYIAFAAGSGVTPILSMVKSVLENEPTSKFTLVYGNKTEADTIFYDELNSLKEEYGTQFKLHYIFSREEVKNQLRGRIDKSVTNYFVKNMYKETTFDAAYLCGPEEMINEVTNTLKSNYFTKENIHFELFTVSVDEEAVAEVQDGTTKITILLDDEETTFNMQQTDDILAATLRNDLDPPYSCQGGVCSSCLAKVTEGKAVMVKNSILTDGEIEEGFILTCQAHPTTATISIDFDDI</sequence>
<evidence type="ECO:0000313" key="11">
    <source>
        <dbReference type="EMBL" id="KOY51322.1"/>
    </source>
</evidence>
<dbReference type="Pfam" id="PF00175">
    <property type="entry name" value="NAD_binding_1"/>
    <property type="match status" value="1"/>
</dbReference>
<dbReference type="PRINTS" id="PR00371">
    <property type="entry name" value="FPNCR"/>
</dbReference>
<keyword evidence="7" id="KW-0408">Iron</keyword>
<dbReference type="OrthoDB" id="9789468at2"/>
<evidence type="ECO:0000256" key="6">
    <source>
        <dbReference type="ARBA" id="ARBA00023002"/>
    </source>
</evidence>
<dbReference type="InterPro" id="IPR017927">
    <property type="entry name" value="FAD-bd_FR_type"/>
</dbReference>
<reference evidence="12 14" key="2">
    <citation type="submission" date="2016-10" db="EMBL/GenBank/DDBJ databases">
        <authorList>
            <person name="Varghese N."/>
            <person name="Submissions S."/>
        </authorList>
    </citation>
    <scope>NUCLEOTIDE SEQUENCE [LARGE SCALE GENOMIC DNA]</scope>
    <source>
        <strain evidence="12 14">DSW-5</strain>
    </source>
</reference>
<evidence type="ECO:0000259" key="9">
    <source>
        <dbReference type="PROSITE" id="PS51085"/>
    </source>
</evidence>
<dbReference type="Gene3D" id="3.10.20.30">
    <property type="match status" value="1"/>
</dbReference>
<dbReference type="SUPFAM" id="SSF63380">
    <property type="entry name" value="Riboflavin synthase domain-like"/>
    <property type="match status" value="1"/>
</dbReference>
<dbReference type="InterPro" id="IPR001709">
    <property type="entry name" value="Flavoprot_Pyr_Nucl_cyt_Rdtase"/>
</dbReference>
<evidence type="ECO:0000256" key="4">
    <source>
        <dbReference type="ARBA" id="ARBA00022723"/>
    </source>
</evidence>
<dbReference type="InterPro" id="IPR008333">
    <property type="entry name" value="Cbr1-like_FAD-bd_dom"/>
</dbReference>
<evidence type="ECO:0000259" key="10">
    <source>
        <dbReference type="PROSITE" id="PS51384"/>
    </source>
</evidence>
<dbReference type="Gene3D" id="2.40.30.10">
    <property type="entry name" value="Translation factors"/>
    <property type="match status" value="1"/>
</dbReference>
<dbReference type="PANTHER" id="PTHR47354">
    <property type="entry name" value="NADH OXIDOREDUCTASE HCR"/>
    <property type="match status" value="1"/>
</dbReference>
<dbReference type="InterPro" id="IPR001433">
    <property type="entry name" value="OxRdtase_FAD/NAD-bd"/>
</dbReference>
<dbReference type="InterPro" id="IPR039261">
    <property type="entry name" value="FNR_nucleotide-bd"/>
</dbReference>
<evidence type="ECO:0000313" key="12">
    <source>
        <dbReference type="EMBL" id="SEE13964.1"/>
    </source>
</evidence>
<dbReference type="Pfam" id="PF00970">
    <property type="entry name" value="FAD_binding_6"/>
    <property type="match status" value="1"/>
</dbReference>
<evidence type="ECO:0000313" key="14">
    <source>
        <dbReference type="Proteomes" id="UP000183071"/>
    </source>
</evidence>
<gene>
    <name evidence="11" type="ORF">I602_882</name>
    <name evidence="12" type="ORF">SAMN05444353_0897</name>
</gene>
<comment type="cofactor">
    <cofactor evidence="1">
        <name>FAD</name>
        <dbReference type="ChEBI" id="CHEBI:57692"/>
    </cofactor>
</comment>
<dbReference type="PANTHER" id="PTHR47354:SF8">
    <property type="entry name" value="1,2-PHENYLACETYL-COA EPOXIDASE, SUBUNIT E"/>
    <property type="match status" value="1"/>
</dbReference>
<dbReference type="SUPFAM" id="SSF52343">
    <property type="entry name" value="Ferredoxin reductase-like, C-terminal NADP-linked domain"/>
    <property type="match status" value="1"/>
</dbReference>
<proteinExistence type="predicted"/>
<evidence type="ECO:0000256" key="7">
    <source>
        <dbReference type="ARBA" id="ARBA00023004"/>
    </source>
</evidence>
<keyword evidence="5" id="KW-0274">FAD</keyword>
<evidence type="ECO:0000313" key="13">
    <source>
        <dbReference type="Proteomes" id="UP000037716"/>
    </source>
</evidence>
<reference evidence="11 13" key="1">
    <citation type="submission" date="2015-07" db="EMBL/GenBank/DDBJ databases">
        <title>Genome of Polaribacter dokdonenesis DSW-5, isolated from seawater off Dokdo in Korea.</title>
        <authorList>
            <person name="Yoon K."/>
            <person name="Song J.Y."/>
            <person name="Kim J.F."/>
        </authorList>
    </citation>
    <scope>NUCLEOTIDE SEQUENCE [LARGE SCALE GENOMIC DNA]</scope>
    <source>
        <strain evidence="11 13">DSW-5</strain>
    </source>
</reference>
<feature type="domain" description="2Fe-2S ferredoxin-type" evidence="9">
    <location>
        <begin position="258"/>
        <end position="348"/>
    </location>
</feature>
<evidence type="ECO:0000256" key="3">
    <source>
        <dbReference type="ARBA" id="ARBA00022714"/>
    </source>
</evidence>
<keyword evidence="2" id="KW-0285">Flavoprotein</keyword>
<dbReference type="PROSITE" id="PS51384">
    <property type="entry name" value="FAD_FR"/>
    <property type="match status" value="1"/>
</dbReference>
<evidence type="ECO:0000256" key="1">
    <source>
        <dbReference type="ARBA" id="ARBA00001974"/>
    </source>
</evidence>
<keyword evidence="6" id="KW-0560">Oxidoreductase</keyword>
<dbReference type="EMBL" id="FNUE01000001">
    <property type="protein sequence ID" value="SEE13964.1"/>
    <property type="molecule type" value="Genomic_DNA"/>
</dbReference>
<dbReference type="InterPro" id="IPR001041">
    <property type="entry name" value="2Fe-2S_ferredoxin-type"/>
</dbReference>
<dbReference type="InterPro" id="IPR012675">
    <property type="entry name" value="Beta-grasp_dom_sf"/>
</dbReference>
<keyword evidence="8" id="KW-0411">Iron-sulfur</keyword>
<keyword evidence="3" id="KW-0001">2Fe-2S</keyword>
<dbReference type="EMBL" id="LGBR01000001">
    <property type="protein sequence ID" value="KOY51322.1"/>
    <property type="molecule type" value="Genomic_DNA"/>
</dbReference>
<accession>A0A0M9CF87</accession>
<dbReference type="PATRIC" id="fig|1300348.6.peg.881"/>
<keyword evidence="4" id="KW-0479">Metal-binding</keyword>
<comment type="caution">
    <text evidence="11">The sequence shown here is derived from an EMBL/GenBank/DDBJ whole genome shotgun (WGS) entry which is preliminary data.</text>
</comment>
<dbReference type="CDD" id="cd06214">
    <property type="entry name" value="PA_degradation_oxidoreductase_like"/>
    <property type="match status" value="1"/>
</dbReference>
<dbReference type="GO" id="GO:0016491">
    <property type="term" value="F:oxidoreductase activity"/>
    <property type="evidence" value="ECO:0007669"/>
    <property type="project" value="UniProtKB-KW"/>
</dbReference>
<name>A0A0M9CF87_9FLAO</name>
<evidence type="ECO:0000256" key="8">
    <source>
        <dbReference type="ARBA" id="ARBA00023014"/>
    </source>
</evidence>
<feature type="domain" description="FAD-binding FR-type" evidence="10">
    <location>
        <begin position="2"/>
        <end position="106"/>
    </location>
</feature>
<dbReference type="InterPro" id="IPR050415">
    <property type="entry name" value="MRET"/>
</dbReference>
<dbReference type="GO" id="GO:0051537">
    <property type="term" value="F:2 iron, 2 sulfur cluster binding"/>
    <property type="evidence" value="ECO:0007669"/>
    <property type="project" value="UniProtKB-KW"/>
</dbReference>
<dbReference type="Proteomes" id="UP000037716">
    <property type="component" value="Unassembled WGS sequence"/>
</dbReference>
<dbReference type="STRING" id="1300348.I602_882"/>
<dbReference type="AlphaFoldDB" id="A0A0M9CF87"/>
<evidence type="ECO:0000256" key="5">
    <source>
        <dbReference type="ARBA" id="ARBA00022827"/>
    </source>
</evidence>
<organism evidence="11 13">
    <name type="scientific">Polaribacter dokdonensis DSW-5</name>
    <dbReference type="NCBI Taxonomy" id="1300348"/>
    <lineage>
        <taxon>Bacteria</taxon>
        <taxon>Pseudomonadati</taxon>
        <taxon>Bacteroidota</taxon>
        <taxon>Flavobacteriia</taxon>
        <taxon>Flavobacteriales</taxon>
        <taxon>Flavobacteriaceae</taxon>
    </lineage>
</organism>
<dbReference type="SUPFAM" id="SSF54292">
    <property type="entry name" value="2Fe-2S ferredoxin-like"/>
    <property type="match status" value="1"/>
</dbReference>
<dbReference type="InterPro" id="IPR006058">
    <property type="entry name" value="2Fe2S_fd_BS"/>
</dbReference>